<reference evidence="4" key="1">
    <citation type="submission" date="2017-02" db="UniProtKB">
        <authorList>
            <consortium name="WormBaseParasite"/>
        </authorList>
    </citation>
    <scope>IDENTIFICATION</scope>
</reference>
<dbReference type="PANTHER" id="PTHR11558:SF11">
    <property type="entry name" value="SPERMIDINE SYNTHASE"/>
    <property type="match status" value="1"/>
</dbReference>
<keyword evidence="1" id="KW-0812">Transmembrane</keyword>
<dbReference type="InterPro" id="IPR029063">
    <property type="entry name" value="SAM-dependent_MTases_sf"/>
</dbReference>
<dbReference type="SUPFAM" id="SSF53335">
    <property type="entry name" value="S-adenosyl-L-methionine-dependent methyltransferases"/>
    <property type="match status" value="1"/>
</dbReference>
<evidence type="ECO:0000313" key="3">
    <source>
        <dbReference type="Proteomes" id="UP000267096"/>
    </source>
</evidence>
<dbReference type="CDD" id="cd02440">
    <property type="entry name" value="AdoMet_MTases"/>
    <property type="match status" value="1"/>
</dbReference>
<dbReference type="OrthoDB" id="411785at2759"/>
<dbReference type="PANTHER" id="PTHR11558">
    <property type="entry name" value="SPERMIDINE/SPERMINE SYNTHASE"/>
    <property type="match status" value="1"/>
</dbReference>
<dbReference type="WBParaSite" id="ASIM_0001513601-mRNA-1">
    <property type="protein sequence ID" value="ASIM_0001513601-mRNA-1"/>
    <property type="gene ID" value="ASIM_0001513601"/>
</dbReference>
<keyword evidence="1" id="KW-1133">Transmembrane helix</keyword>
<accession>A0A0M3K2I9</accession>
<dbReference type="GO" id="GO:0003824">
    <property type="term" value="F:catalytic activity"/>
    <property type="evidence" value="ECO:0007669"/>
    <property type="project" value="InterPro"/>
</dbReference>
<reference evidence="2 3" key="2">
    <citation type="submission" date="2018-11" db="EMBL/GenBank/DDBJ databases">
        <authorList>
            <consortium name="Pathogen Informatics"/>
        </authorList>
    </citation>
    <scope>NUCLEOTIDE SEQUENCE [LARGE SCALE GENOMIC DNA]</scope>
</reference>
<keyword evidence="3" id="KW-1185">Reference proteome</keyword>
<evidence type="ECO:0000313" key="4">
    <source>
        <dbReference type="WBParaSite" id="ASIM_0001513601-mRNA-1"/>
    </source>
</evidence>
<evidence type="ECO:0000313" key="2">
    <source>
        <dbReference type="EMBL" id="VDK52724.1"/>
    </source>
</evidence>
<gene>
    <name evidence="2" type="ORF">ASIM_LOCUS14546</name>
</gene>
<dbReference type="InterPro" id="IPR001045">
    <property type="entry name" value="Spermi_synthase"/>
</dbReference>
<dbReference type="Gene3D" id="3.40.50.150">
    <property type="entry name" value="Vaccinia Virus protein VP39"/>
    <property type="match status" value="1"/>
</dbReference>
<protein>
    <submittedName>
        <fullName evidence="4">Methyltranfer_dom domain-containing protein</fullName>
    </submittedName>
</protein>
<evidence type="ECO:0000256" key="1">
    <source>
        <dbReference type="SAM" id="Phobius"/>
    </source>
</evidence>
<dbReference type="Proteomes" id="UP000267096">
    <property type="component" value="Unassembled WGS sequence"/>
</dbReference>
<keyword evidence="1" id="KW-0472">Membrane</keyword>
<dbReference type="EMBL" id="UYRR01031807">
    <property type="protein sequence ID" value="VDK52724.1"/>
    <property type="molecule type" value="Genomic_DNA"/>
</dbReference>
<feature type="transmembrane region" description="Helical" evidence="1">
    <location>
        <begin position="12"/>
        <end position="29"/>
    </location>
</feature>
<dbReference type="AlphaFoldDB" id="A0A0M3K2I9"/>
<dbReference type="Pfam" id="PF01564">
    <property type="entry name" value="Spermine_synth"/>
    <property type="match status" value="1"/>
</dbReference>
<sequence length="340" mass="38327">MSRSNKLFKKFFLLVVSCAMATMVFYWISADWPVVIDDQNYGILSNLDASFVVLEKKCSTRTNICFIVMDRINFQTNKAIRHLMIEGSEDTVEAAVQLMPPEGANVSISDTRIWLVDHDNLLMSYTNVMAIAPLLTSSLDLRRRTTQKAKILCVGVGAATIDVFLARSFPSAEVIGVELEPAVVGLAKKWFRVDKQPNYQLIIMNGVRYIMQTEEQFDAIIIDACSLSQPLACPSPEFLDEALIEKISLRVLKDRGTVVVNIMTMQPADKMIANVLRLFKQHFKNCFAIRMEGDNVILMCSKSDILTHDTTEITNKLNELIAELHIKMDSAVIERIILNL</sequence>
<name>A0A0M3K2I9_ANISI</name>
<proteinExistence type="predicted"/>
<organism evidence="4">
    <name type="scientific">Anisakis simplex</name>
    <name type="common">Herring worm</name>
    <dbReference type="NCBI Taxonomy" id="6269"/>
    <lineage>
        <taxon>Eukaryota</taxon>
        <taxon>Metazoa</taxon>
        <taxon>Ecdysozoa</taxon>
        <taxon>Nematoda</taxon>
        <taxon>Chromadorea</taxon>
        <taxon>Rhabditida</taxon>
        <taxon>Spirurina</taxon>
        <taxon>Ascaridomorpha</taxon>
        <taxon>Ascaridoidea</taxon>
        <taxon>Anisakidae</taxon>
        <taxon>Anisakis</taxon>
        <taxon>Anisakis simplex complex</taxon>
    </lineage>
</organism>